<feature type="compositionally biased region" description="Basic and acidic residues" evidence="1">
    <location>
        <begin position="56"/>
        <end position="77"/>
    </location>
</feature>
<keyword evidence="2" id="KW-0732">Signal</keyword>
<organism evidence="3 4">
    <name type="scientific">Stephania japonica</name>
    <dbReference type="NCBI Taxonomy" id="461633"/>
    <lineage>
        <taxon>Eukaryota</taxon>
        <taxon>Viridiplantae</taxon>
        <taxon>Streptophyta</taxon>
        <taxon>Embryophyta</taxon>
        <taxon>Tracheophyta</taxon>
        <taxon>Spermatophyta</taxon>
        <taxon>Magnoliopsida</taxon>
        <taxon>Ranunculales</taxon>
        <taxon>Menispermaceae</taxon>
        <taxon>Menispermoideae</taxon>
        <taxon>Cissampelideae</taxon>
        <taxon>Stephania</taxon>
    </lineage>
</organism>
<feature type="compositionally biased region" description="Polar residues" evidence="1">
    <location>
        <begin position="78"/>
        <end position="94"/>
    </location>
</feature>
<name>A0AAP0K218_9MAGN</name>
<feature type="chain" id="PRO_5042900647" evidence="2">
    <location>
        <begin position="20"/>
        <end position="146"/>
    </location>
</feature>
<feature type="region of interest" description="Disordered" evidence="1">
    <location>
        <begin position="56"/>
        <end position="116"/>
    </location>
</feature>
<gene>
    <name evidence="3" type="ORF">Sjap_004306</name>
</gene>
<dbReference type="EMBL" id="JBBNAE010000002">
    <property type="protein sequence ID" value="KAK9144403.1"/>
    <property type="molecule type" value="Genomic_DNA"/>
</dbReference>
<sequence>MSSFLMILLIIILYFYTYATTHAHDDLLHHDHQISSKDEVVIPKSSIHFEVKPDLSVKGLGEQESREDMHYDHDQIRHSASSEQKLFKQSSSSHGDLASDHEESEVMGSSQVQSSNYGVSGSWHVDDHPGFHLDYLPPRIHPPSHN</sequence>
<comment type="caution">
    <text evidence="3">The sequence shown here is derived from an EMBL/GenBank/DDBJ whole genome shotgun (WGS) entry which is preliminary data.</text>
</comment>
<evidence type="ECO:0000313" key="3">
    <source>
        <dbReference type="EMBL" id="KAK9144403.1"/>
    </source>
</evidence>
<feature type="compositionally biased region" description="Polar residues" evidence="1">
    <location>
        <begin position="107"/>
        <end position="116"/>
    </location>
</feature>
<protein>
    <submittedName>
        <fullName evidence="3">Uncharacterized protein</fullName>
    </submittedName>
</protein>
<dbReference type="PANTHER" id="PTHR34961:SF1">
    <property type="entry name" value="ROOT MERISTEM GROWTH FACTOR 10"/>
    <property type="match status" value="1"/>
</dbReference>
<dbReference type="Proteomes" id="UP001417504">
    <property type="component" value="Unassembled WGS sequence"/>
</dbReference>
<evidence type="ECO:0000256" key="2">
    <source>
        <dbReference type="SAM" id="SignalP"/>
    </source>
</evidence>
<dbReference type="PANTHER" id="PTHR34961">
    <property type="entry name" value="TRANSMEMBRANE PROTEIN"/>
    <property type="match status" value="1"/>
</dbReference>
<dbReference type="AlphaFoldDB" id="A0AAP0K218"/>
<proteinExistence type="predicted"/>
<keyword evidence="4" id="KW-1185">Reference proteome</keyword>
<evidence type="ECO:0000256" key="1">
    <source>
        <dbReference type="SAM" id="MobiDB-lite"/>
    </source>
</evidence>
<dbReference type="InterPro" id="IPR053313">
    <property type="entry name" value="RGF"/>
</dbReference>
<evidence type="ECO:0000313" key="4">
    <source>
        <dbReference type="Proteomes" id="UP001417504"/>
    </source>
</evidence>
<accession>A0AAP0K218</accession>
<feature type="signal peptide" evidence="2">
    <location>
        <begin position="1"/>
        <end position="19"/>
    </location>
</feature>
<reference evidence="3 4" key="1">
    <citation type="submission" date="2024-01" db="EMBL/GenBank/DDBJ databases">
        <title>Genome assemblies of Stephania.</title>
        <authorList>
            <person name="Yang L."/>
        </authorList>
    </citation>
    <scope>NUCLEOTIDE SEQUENCE [LARGE SCALE GENOMIC DNA]</scope>
    <source>
        <strain evidence="3">QJT</strain>
        <tissue evidence="3">Leaf</tissue>
    </source>
</reference>